<keyword evidence="6" id="KW-0862">Zinc</keyword>
<sequence>MKAVGLYRYLPIDHPEALLDLELPAPVPGPQDLLVRVEAVGVNPIDYKVRAPKDKQETTPRVLGWDAAGVVEQVGAEVTLFRPGDRVYYAGDITRAGSNAQLQLVDQRIAGAMPKTLDFARAAALPLTTITAWETFFERLGIDADGAHAGQTLLIIGGAGGVGSIGIQLAKRLAGLTVITTASRPESVAWCRELGADHVIDHRGELVAQLREIGLKHVDYIACFNDTDRHFRAMAELIRPQGKIASIVENVAPLPIELLKSKSATFVWEMMFTRSMFATPDMIEQHRLLTRVGQLIDDGRLRTTLAEVMGPINAANLRRAHAQLEDGHTIGKLVLQGF</sequence>
<evidence type="ECO:0000256" key="5">
    <source>
        <dbReference type="ARBA" id="ARBA00022884"/>
    </source>
</evidence>
<keyword evidence="4" id="KW-0521">NADP</keyword>
<evidence type="ECO:0000256" key="6">
    <source>
        <dbReference type="RuleBase" id="RU364000"/>
    </source>
</evidence>
<dbReference type="InterPro" id="IPR014182">
    <property type="entry name" value="ADH_Zn_typ-1"/>
</dbReference>
<dbReference type="RefSeq" id="WP_378165980.1">
    <property type="nucleotide sequence ID" value="NZ_JBHSBU010000001.1"/>
</dbReference>
<comment type="caution">
    <text evidence="8">The sequence shown here is derived from an EMBL/GenBank/DDBJ whole genome shotgun (WGS) entry which is preliminary data.</text>
</comment>
<evidence type="ECO:0000259" key="7">
    <source>
        <dbReference type="SMART" id="SM00829"/>
    </source>
</evidence>
<keyword evidence="6" id="KW-0560">Oxidoreductase</keyword>
<keyword evidence="9" id="KW-1185">Reference proteome</keyword>
<dbReference type="SUPFAM" id="SSF50129">
    <property type="entry name" value="GroES-like"/>
    <property type="match status" value="1"/>
</dbReference>
<dbReference type="Proteomes" id="UP001595791">
    <property type="component" value="Unassembled WGS sequence"/>
</dbReference>
<dbReference type="SUPFAM" id="SSF51735">
    <property type="entry name" value="NAD(P)-binding Rossmann-fold domains"/>
    <property type="match status" value="1"/>
</dbReference>
<dbReference type="InterPro" id="IPR020843">
    <property type="entry name" value="ER"/>
</dbReference>
<evidence type="ECO:0000313" key="9">
    <source>
        <dbReference type="Proteomes" id="UP001595791"/>
    </source>
</evidence>
<dbReference type="InterPro" id="IPR011032">
    <property type="entry name" value="GroES-like_sf"/>
</dbReference>
<accession>A0ABV8MSS9</accession>
<dbReference type="InterPro" id="IPR013154">
    <property type="entry name" value="ADH-like_N"/>
</dbReference>
<dbReference type="CDD" id="cd08252">
    <property type="entry name" value="AL_MDR"/>
    <property type="match status" value="1"/>
</dbReference>
<organism evidence="8 9">
    <name type="scientific">Chitinimonas lacunae</name>
    <dbReference type="NCBI Taxonomy" id="1963018"/>
    <lineage>
        <taxon>Bacteria</taxon>
        <taxon>Pseudomonadati</taxon>
        <taxon>Pseudomonadota</taxon>
        <taxon>Betaproteobacteria</taxon>
        <taxon>Neisseriales</taxon>
        <taxon>Chitinibacteraceae</taxon>
        <taxon>Chitinimonas</taxon>
    </lineage>
</organism>
<dbReference type="Gene3D" id="3.40.50.720">
    <property type="entry name" value="NAD(P)-binding Rossmann-like Domain"/>
    <property type="match status" value="1"/>
</dbReference>
<evidence type="ECO:0000256" key="1">
    <source>
        <dbReference type="ARBA" id="ARBA00004496"/>
    </source>
</evidence>
<dbReference type="PANTHER" id="PTHR44154:SF1">
    <property type="entry name" value="QUINONE OXIDOREDUCTASE"/>
    <property type="match status" value="1"/>
</dbReference>
<keyword evidence="5" id="KW-0694">RNA-binding</keyword>
<keyword evidence="6" id="KW-0479">Metal-binding</keyword>
<evidence type="ECO:0000256" key="4">
    <source>
        <dbReference type="ARBA" id="ARBA00022857"/>
    </source>
</evidence>
<evidence type="ECO:0000256" key="3">
    <source>
        <dbReference type="ARBA" id="ARBA00022490"/>
    </source>
</evidence>
<dbReference type="NCBIfam" id="TIGR02817">
    <property type="entry name" value="adh_fam_1"/>
    <property type="match status" value="1"/>
</dbReference>
<dbReference type="InterPro" id="IPR036291">
    <property type="entry name" value="NAD(P)-bd_dom_sf"/>
</dbReference>
<feature type="domain" description="Enoyl reductase (ER)" evidence="7">
    <location>
        <begin position="16"/>
        <end position="335"/>
    </location>
</feature>
<protein>
    <recommendedName>
        <fullName evidence="6">Zinc-type alcohol dehydrogenase-like protein</fullName>
    </recommendedName>
</protein>
<evidence type="ECO:0000256" key="2">
    <source>
        <dbReference type="ARBA" id="ARBA00011881"/>
    </source>
</evidence>
<evidence type="ECO:0000313" key="8">
    <source>
        <dbReference type="EMBL" id="MFC4160779.1"/>
    </source>
</evidence>
<comment type="similarity">
    <text evidence="6">Belongs to the zinc-containing alcohol dehydrogenase family. Quinone oxidoreductase subfamily.</text>
</comment>
<dbReference type="InterPro" id="IPR002364">
    <property type="entry name" value="Quin_OxRdtase/zeta-crystal_CS"/>
</dbReference>
<dbReference type="PROSITE" id="PS01162">
    <property type="entry name" value="QOR_ZETA_CRYSTAL"/>
    <property type="match status" value="1"/>
</dbReference>
<gene>
    <name evidence="8" type="ORF">ACFOW7_15670</name>
</gene>
<proteinExistence type="inferred from homology"/>
<keyword evidence="3" id="KW-0963">Cytoplasm</keyword>
<comment type="subunit">
    <text evidence="2">Homotetramer.</text>
</comment>
<comment type="subcellular location">
    <subcellularLocation>
        <location evidence="1">Cytoplasm</location>
    </subcellularLocation>
</comment>
<reference evidence="9" key="1">
    <citation type="journal article" date="2019" name="Int. J. Syst. Evol. Microbiol.">
        <title>The Global Catalogue of Microorganisms (GCM) 10K type strain sequencing project: providing services to taxonomists for standard genome sequencing and annotation.</title>
        <authorList>
            <consortium name="The Broad Institute Genomics Platform"/>
            <consortium name="The Broad Institute Genome Sequencing Center for Infectious Disease"/>
            <person name="Wu L."/>
            <person name="Ma J."/>
        </authorList>
    </citation>
    <scope>NUCLEOTIDE SEQUENCE [LARGE SCALE GENOMIC DNA]</scope>
    <source>
        <strain evidence="9">LMG 29894</strain>
    </source>
</reference>
<dbReference type="EMBL" id="JBHSBU010000001">
    <property type="protein sequence ID" value="MFC4160779.1"/>
    <property type="molecule type" value="Genomic_DNA"/>
</dbReference>
<name>A0ABV8MSS9_9NEIS</name>
<dbReference type="SMART" id="SM00829">
    <property type="entry name" value="PKS_ER"/>
    <property type="match status" value="1"/>
</dbReference>
<dbReference type="Pfam" id="PF08240">
    <property type="entry name" value="ADH_N"/>
    <property type="match status" value="1"/>
</dbReference>
<dbReference type="PANTHER" id="PTHR44154">
    <property type="entry name" value="QUINONE OXIDOREDUCTASE"/>
    <property type="match status" value="1"/>
</dbReference>
<dbReference type="Pfam" id="PF13602">
    <property type="entry name" value="ADH_zinc_N_2"/>
    <property type="match status" value="1"/>
</dbReference>
<dbReference type="InterPro" id="IPR051603">
    <property type="entry name" value="Zinc-ADH_QOR/CCCR"/>
</dbReference>
<dbReference type="Gene3D" id="3.90.180.10">
    <property type="entry name" value="Medium-chain alcohol dehydrogenases, catalytic domain"/>
    <property type="match status" value="1"/>
</dbReference>